<dbReference type="GO" id="GO:2000142">
    <property type="term" value="P:regulation of DNA-templated transcription initiation"/>
    <property type="evidence" value="ECO:0007669"/>
    <property type="project" value="TreeGrafter"/>
</dbReference>
<comment type="caution">
    <text evidence="7">The sequence shown here is derived from an EMBL/GenBank/DDBJ whole genome shotgun (WGS) entry which is preliminary data.</text>
</comment>
<dbReference type="Proteomes" id="UP000294664">
    <property type="component" value="Unassembled WGS sequence"/>
</dbReference>
<dbReference type="GO" id="GO:0003700">
    <property type="term" value="F:DNA-binding transcription factor activity"/>
    <property type="evidence" value="ECO:0007669"/>
    <property type="project" value="InterPro"/>
</dbReference>
<evidence type="ECO:0000313" key="8">
    <source>
        <dbReference type="Proteomes" id="UP000294664"/>
    </source>
</evidence>
<keyword evidence="4" id="KW-0010">Activator</keyword>
<dbReference type="GO" id="GO:0003677">
    <property type="term" value="F:DNA binding"/>
    <property type="evidence" value="ECO:0007669"/>
    <property type="project" value="UniProtKB-KW"/>
</dbReference>
<protein>
    <submittedName>
        <fullName evidence="7">LysR family transcriptional regulator</fullName>
    </submittedName>
</protein>
<gene>
    <name evidence="7" type="ORF">EDC64_101358</name>
</gene>
<dbReference type="InterPro" id="IPR005119">
    <property type="entry name" value="LysR_subst-bd"/>
</dbReference>
<dbReference type="PANTHER" id="PTHR30293">
    <property type="entry name" value="TRANSCRIPTIONAL REGULATORY PROTEIN NAC-RELATED"/>
    <property type="match status" value="1"/>
</dbReference>
<sequence>MDLRQLKYFVHVAKLCSFTKAARQLNVAQPSLSRQIRALEEEFGVMLLDRDTHGVRPTEAGLRLLEMSDYLLRHAEQLRNVVRSPVTEPAGNVVIGLLPSIAYLVAPNLVARLRRDYPRIKLRIVEAIGAFLLDWLLLGRIDLAVVTNSQRTRGIIETEVAEQEMVLVGRLTDIAGFPDPVPLDDLLDVPLLVTNGFRSVIEPFAEAAGRRLTFDMELDSLPIIKGMILKGNGMSILPYGCVHQERVESRMHIRRIADSGMRLRFKLAKTEIKPPSGAAAVVERILAEEIRRIPRGP</sequence>
<dbReference type="PANTHER" id="PTHR30293:SF0">
    <property type="entry name" value="NITROGEN ASSIMILATION REGULATORY PROTEIN NAC"/>
    <property type="match status" value="1"/>
</dbReference>
<dbReference type="RefSeq" id="WP_132029172.1">
    <property type="nucleotide sequence ID" value="NZ_SMAI01000001.1"/>
</dbReference>
<dbReference type="SUPFAM" id="SSF46785">
    <property type="entry name" value="Winged helix' DNA-binding domain"/>
    <property type="match status" value="1"/>
</dbReference>
<evidence type="ECO:0000256" key="4">
    <source>
        <dbReference type="ARBA" id="ARBA00023159"/>
    </source>
</evidence>
<reference evidence="7 8" key="1">
    <citation type="submission" date="2019-03" db="EMBL/GenBank/DDBJ databases">
        <title>Genomic Encyclopedia of Type Strains, Phase IV (KMG-IV): sequencing the most valuable type-strain genomes for metagenomic binning, comparative biology and taxonomic classification.</title>
        <authorList>
            <person name="Goeker M."/>
        </authorList>
    </citation>
    <scope>NUCLEOTIDE SEQUENCE [LARGE SCALE GENOMIC DNA]</scope>
    <source>
        <strain evidence="7 8">DSM 9035</strain>
    </source>
</reference>
<feature type="domain" description="HTH lysR-type" evidence="6">
    <location>
        <begin position="1"/>
        <end position="58"/>
    </location>
</feature>
<evidence type="ECO:0000313" key="7">
    <source>
        <dbReference type="EMBL" id="TCT07839.1"/>
    </source>
</evidence>
<keyword evidence="3" id="KW-0238">DNA-binding</keyword>
<evidence type="ECO:0000256" key="3">
    <source>
        <dbReference type="ARBA" id="ARBA00023125"/>
    </source>
</evidence>
<dbReference type="EMBL" id="SMAI01000001">
    <property type="protein sequence ID" value="TCT07839.1"/>
    <property type="molecule type" value="Genomic_DNA"/>
</dbReference>
<keyword evidence="8" id="KW-1185">Reference proteome</keyword>
<dbReference type="InterPro" id="IPR036388">
    <property type="entry name" value="WH-like_DNA-bd_sf"/>
</dbReference>
<dbReference type="OrthoDB" id="8679465at2"/>
<dbReference type="SUPFAM" id="SSF53850">
    <property type="entry name" value="Periplasmic binding protein-like II"/>
    <property type="match status" value="1"/>
</dbReference>
<name>A0A4R3M6E2_9HYPH</name>
<comment type="similarity">
    <text evidence="1">Belongs to the LysR transcriptional regulatory family.</text>
</comment>
<dbReference type="Pfam" id="PF00126">
    <property type="entry name" value="HTH_1"/>
    <property type="match status" value="1"/>
</dbReference>
<dbReference type="Pfam" id="PF03466">
    <property type="entry name" value="LysR_substrate"/>
    <property type="match status" value="1"/>
</dbReference>
<organism evidence="7 8">
    <name type="scientific">Aquabacter spiritensis</name>
    <dbReference type="NCBI Taxonomy" id="933073"/>
    <lineage>
        <taxon>Bacteria</taxon>
        <taxon>Pseudomonadati</taxon>
        <taxon>Pseudomonadota</taxon>
        <taxon>Alphaproteobacteria</taxon>
        <taxon>Hyphomicrobiales</taxon>
        <taxon>Xanthobacteraceae</taxon>
        <taxon>Aquabacter</taxon>
    </lineage>
</organism>
<proteinExistence type="inferred from homology"/>
<dbReference type="PROSITE" id="PS50931">
    <property type="entry name" value="HTH_LYSR"/>
    <property type="match status" value="1"/>
</dbReference>
<evidence type="ECO:0000256" key="5">
    <source>
        <dbReference type="ARBA" id="ARBA00023163"/>
    </source>
</evidence>
<keyword evidence="2" id="KW-0805">Transcription regulation</keyword>
<evidence type="ECO:0000256" key="1">
    <source>
        <dbReference type="ARBA" id="ARBA00009437"/>
    </source>
</evidence>
<dbReference type="FunFam" id="1.10.10.10:FF:000001">
    <property type="entry name" value="LysR family transcriptional regulator"/>
    <property type="match status" value="1"/>
</dbReference>
<dbReference type="Gene3D" id="3.40.190.10">
    <property type="entry name" value="Periplasmic binding protein-like II"/>
    <property type="match status" value="2"/>
</dbReference>
<dbReference type="InterPro" id="IPR000847">
    <property type="entry name" value="LysR_HTH_N"/>
</dbReference>
<dbReference type="Gene3D" id="1.10.10.10">
    <property type="entry name" value="Winged helix-like DNA-binding domain superfamily/Winged helix DNA-binding domain"/>
    <property type="match status" value="1"/>
</dbReference>
<dbReference type="InterPro" id="IPR036390">
    <property type="entry name" value="WH_DNA-bd_sf"/>
</dbReference>
<dbReference type="PRINTS" id="PR00039">
    <property type="entry name" value="HTHLYSR"/>
</dbReference>
<accession>A0A4R3M6E2</accession>
<dbReference type="AlphaFoldDB" id="A0A4R3M6E2"/>
<evidence type="ECO:0000256" key="2">
    <source>
        <dbReference type="ARBA" id="ARBA00023015"/>
    </source>
</evidence>
<evidence type="ECO:0000259" key="6">
    <source>
        <dbReference type="PROSITE" id="PS50931"/>
    </source>
</evidence>
<keyword evidence="5" id="KW-0804">Transcription</keyword>